<dbReference type="CDD" id="cd15040">
    <property type="entry name" value="7tmB2_Adhesion"/>
    <property type="match status" value="1"/>
</dbReference>
<dbReference type="Gene3D" id="2.60.220.50">
    <property type="match status" value="1"/>
</dbReference>
<dbReference type="SUPFAM" id="SSF56436">
    <property type="entry name" value="C-type lectin-like"/>
    <property type="match status" value="1"/>
</dbReference>
<evidence type="ECO:0000256" key="3">
    <source>
        <dbReference type="ARBA" id="ARBA00022989"/>
    </source>
</evidence>
<dbReference type="PANTHER" id="PTHR47767">
    <property type="entry name" value="ADHESION G PROTEIN-COUPLED RECEPTOR G7"/>
    <property type="match status" value="1"/>
</dbReference>
<dbReference type="Gene3D" id="3.10.100.10">
    <property type="entry name" value="Mannose-Binding Protein A, subunit A"/>
    <property type="match status" value="1"/>
</dbReference>
<feature type="transmembrane region" description="Helical" evidence="6">
    <location>
        <begin position="1420"/>
        <end position="1441"/>
    </location>
</feature>
<dbReference type="PROSITE" id="PS50221">
    <property type="entry name" value="GAIN_B"/>
    <property type="match status" value="1"/>
</dbReference>
<organism evidence="10 11">
    <name type="scientific">Petrolisthes cinctipes</name>
    <name type="common">Flat porcelain crab</name>
    <dbReference type="NCBI Taxonomy" id="88211"/>
    <lineage>
        <taxon>Eukaryota</taxon>
        <taxon>Metazoa</taxon>
        <taxon>Ecdysozoa</taxon>
        <taxon>Arthropoda</taxon>
        <taxon>Crustacea</taxon>
        <taxon>Multicrustacea</taxon>
        <taxon>Malacostraca</taxon>
        <taxon>Eumalacostraca</taxon>
        <taxon>Eucarida</taxon>
        <taxon>Decapoda</taxon>
        <taxon>Pleocyemata</taxon>
        <taxon>Anomura</taxon>
        <taxon>Galatheoidea</taxon>
        <taxon>Porcellanidae</taxon>
        <taxon>Petrolisthes</taxon>
    </lineage>
</organism>
<evidence type="ECO:0000259" key="9">
    <source>
        <dbReference type="PROSITE" id="PS50835"/>
    </source>
</evidence>
<feature type="domain" description="GAIN-B" evidence="7">
    <location>
        <begin position="1012"/>
        <end position="1212"/>
    </location>
</feature>
<dbReference type="InterPro" id="IPR016187">
    <property type="entry name" value="CTDL_fold"/>
</dbReference>
<dbReference type="SUPFAM" id="SSF81321">
    <property type="entry name" value="Family A G protein-coupled receptor-like"/>
    <property type="match status" value="1"/>
</dbReference>
<dbReference type="InterPro" id="IPR016186">
    <property type="entry name" value="C-type_lectin-like/link_sf"/>
</dbReference>
<reference evidence="10" key="1">
    <citation type="submission" date="2023-10" db="EMBL/GenBank/DDBJ databases">
        <title>Genome assemblies of two species of porcelain crab, Petrolisthes cinctipes and Petrolisthes manimaculis (Anomura: Porcellanidae).</title>
        <authorList>
            <person name="Angst P."/>
        </authorList>
    </citation>
    <scope>NUCLEOTIDE SEQUENCE</scope>
    <source>
        <strain evidence="10">PB745_01</strain>
        <tissue evidence="10">Gill</tissue>
    </source>
</reference>
<evidence type="ECO:0000256" key="2">
    <source>
        <dbReference type="ARBA" id="ARBA00022692"/>
    </source>
</evidence>
<feature type="domain" description="Ig-like" evidence="9">
    <location>
        <begin position="18"/>
        <end position="136"/>
    </location>
</feature>
<keyword evidence="3 6" id="KW-1133">Transmembrane helix</keyword>
<dbReference type="PROSITE" id="PS50835">
    <property type="entry name" value="IG_LIKE"/>
    <property type="match status" value="1"/>
</dbReference>
<feature type="transmembrane region" description="Helical" evidence="6">
    <location>
        <begin position="1327"/>
        <end position="1349"/>
    </location>
</feature>
<comment type="subcellular location">
    <subcellularLocation>
        <location evidence="1">Membrane</location>
        <topology evidence="1">Multi-pass membrane protein</topology>
    </subcellularLocation>
</comment>
<dbReference type="InterPro" id="IPR000203">
    <property type="entry name" value="GPS"/>
</dbReference>
<dbReference type="EMBL" id="JAWQEG010007197">
    <property type="protein sequence ID" value="KAK3852894.1"/>
    <property type="molecule type" value="Genomic_DNA"/>
</dbReference>
<dbReference type="CDD" id="cd00037">
    <property type="entry name" value="CLECT"/>
    <property type="match status" value="1"/>
</dbReference>
<dbReference type="InterPro" id="IPR057244">
    <property type="entry name" value="GAIN_B"/>
</dbReference>
<dbReference type="Pfam" id="PF01825">
    <property type="entry name" value="GPS"/>
    <property type="match status" value="1"/>
</dbReference>
<feature type="transmembrane region" description="Helical" evidence="6">
    <location>
        <begin position="1260"/>
        <end position="1278"/>
    </location>
</feature>
<feature type="domain" description="G-protein coupled receptors family 2 profile 2" evidence="8">
    <location>
        <begin position="1223"/>
        <end position="1471"/>
    </location>
</feature>
<evidence type="ECO:0000256" key="1">
    <source>
        <dbReference type="ARBA" id="ARBA00004141"/>
    </source>
</evidence>
<evidence type="ECO:0000256" key="6">
    <source>
        <dbReference type="SAM" id="Phobius"/>
    </source>
</evidence>
<dbReference type="SMART" id="SM00303">
    <property type="entry name" value="GPS"/>
    <property type="match status" value="1"/>
</dbReference>
<evidence type="ECO:0000256" key="4">
    <source>
        <dbReference type="ARBA" id="ARBA00023136"/>
    </source>
</evidence>
<dbReference type="InterPro" id="IPR001304">
    <property type="entry name" value="C-type_lectin-like"/>
</dbReference>
<proteinExistence type="predicted"/>
<dbReference type="InterPro" id="IPR000832">
    <property type="entry name" value="GPCR_2_secretin-like"/>
</dbReference>
<feature type="transmembrane region" description="Helical" evidence="6">
    <location>
        <begin position="1377"/>
        <end position="1400"/>
    </location>
</feature>
<gene>
    <name evidence="10" type="ORF">Pcinc_040538</name>
</gene>
<dbReference type="InterPro" id="IPR046338">
    <property type="entry name" value="GAIN_dom_sf"/>
</dbReference>
<dbReference type="GO" id="GO:0016020">
    <property type="term" value="C:membrane"/>
    <property type="evidence" value="ECO:0007669"/>
    <property type="project" value="UniProtKB-SubCell"/>
</dbReference>
<keyword evidence="5" id="KW-1015">Disulfide bond</keyword>
<dbReference type="Proteomes" id="UP001286313">
    <property type="component" value="Unassembled WGS sequence"/>
</dbReference>
<evidence type="ECO:0000313" key="10">
    <source>
        <dbReference type="EMBL" id="KAK3852894.1"/>
    </source>
</evidence>
<keyword evidence="4 6" id="KW-0472">Membrane</keyword>
<dbReference type="PROSITE" id="PS50261">
    <property type="entry name" value="G_PROTEIN_RECEP_F2_4"/>
    <property type="match status" value="1"/>
</dbReference>
<dbReference type="PRINTS" id="PR00249">
    <property type="entry name" value="GPCRSECRETIN"/>
</dbReference>
<evidence type="ECO:0000259" key="7">
    <source>
        <dbReference type="PROSITE" id="PS50221"/>
    </source>
</evidence>
<evidence type="ECO:0000313" key="11">
    <source>
        <dbReference type="Proteomes" id="UP001286313"/>
    </source>
</evidence>
<dbReference type="InterPro" id="IPR017981">
    <property type="entry name" value="GPCR_2-like_7TM"/>
</dbReference>
<feature type="transmembrane region" description="Helical" evidence="6">
    <location>
        <begin position="1226"/>
        <end position="1248"/>
    </location>
</feature>
<feature type="transmembrane region" description="Helical" evidence="6">
    <location>
        <begin position="1290"/>
        <end position="1307"/>
    </location>
</feature>
<dbReference type="GO" id="GO:0007166">
    <property type="term" value="P:cell surface receptor signaling pathway"/>
    <property type="evidence" value="ECO:0007669"/>
    <property type="project" value="InterPro"/>
</dbReference>
<accession>A0AAE1BNZ3</accession>
<keyword evidence="11" id="KW-1185">Reference proteome</keyword>
<name>A0AAE1BNZ3_PETCI</name>
<dbReference type="GO" id="GO:0004930">
    <property type="term" value="F:G protein-coupled receptor activity"/>
    <property type="evidence" value="ECO:0007669"/>
    <property type="project" value="InterPro"/>
</dbReference>
<evidence type="ECO:0000259" key="8">
    <source>
        <dbReference type="PROSITE" id="PS50261"/>
    </source>
</evidence>
<dbReference type="Gene3D" id="1.20.1070.10">
    <property type="entry name" value="Rhodopsin 7-helix transmembrane proteins"/>
    <property type="match status" value="1"/>
</dbReference>
<comment type="caution">
    <text evidence="10">The sequence shown here is derived from an EMBL/GenBank/DDBJ whole genome shotgun (WGS) entry which is preliminary data.</text>
</comment>
<dbReference type="SMART" id="SM00034">
    <property type="entry name" value="CLECT"/>
    <property type="match status" value="1"/>
</dbReference>
<protein>
    <submittedName>
        <fullName evidence="10">Uncharacterized protein</fullName>
    </submittedName>
</protein>
<dbReference type="InterPro" id="IPR053066">
    <property type="entry name" value="ADGR_G7"/>
</dbReference>
<feature type="transmembrane region" description="Helical" evidence="6">
    <location>
        <begin position="1447"/>
        <end position="1469"/>
    </location>
</feature>
<sequence>MQQDMSDVELVVSGSDKPTGHYGWYNVSQKEFKALTLTCTAYNKSTGTPLNVQPKVFWSKDNVYHGHCERNLVPATLHDSLKSEAEEAIAPGVSERRYNIHNKKHTNQSLFSPVPPTSQGTYWCEAWYGRSQRRLQSNKVLVTLNDTVVFGIKVRTNGVNNYTQDKVKSLIKNALDGKIHYINERVLVAVSMTREALEGSEAMVDQYTFHLHLPVKDLGDEGFSFKRILLETSLSNINTDLPNSSIVLPYYCFKEEKRFNTSYKLKWPATYAGDVHPINHRCRVKYGKLKAGRCVWDFINGAHFTFDSSGCVWSDLCPRGYNMMDRKYCVSVSHTKSNWVKGFNATFKTGSEVTLVDVLRESGSQHRRSKVRRQIHNLVRSQTGSDVVWLPVRRVRKFGPLNHLDPQNFGVLRYDNLSDLNITWGDGQPVGTKDCLTLDLNKLQLLTLDCTDQYPFVSIIKADFLRRPLPPFSSSSSLVINNTLCEPGWQSNQLTENLFCFKLFTPSSEMTWEEAQAFCEGENATLPSPNVGFLDWVYREYLHSNDVSQVWMGARWRPDRVLYNDSVDHLNWLANTKYTKEFGVLRQEGWLLKDGNATHTHVLCQKRMTPTEKLQVEIVKPENEASQTMSIRISPSELLSTKEGSNLQCFINGIYTRPEKSHSNPNNSHLELTFGNQGYYQCFAWSRSPIELVHSNIILHEDRDIYTFVVSLLHTSDDYSPMQHDNTFRMSFSVEESYTTCSDIIMKYLTTDSQMTMFNFQKQNFLYKPRGDSKLLESFHLKGKLKDKSLNITETEVLTTLKDLLTAGAKLKNCSLDHIRSTEGCPSEVTLNSGYNAGNLTWPQTEGKAVVIPEELCVTSEGEAVTRECLGDFVLGYFWTEAKNCTGQPTPVTRQLWHIKNNPQGYLARTNANDTVPTPPLTELTSNSPALQPIDIHLIAQTFQSFTHYNISSLNLDEIVQILNNVMGANSSAFESTQRKLNSSGTLLEAFEELTFKVQLPPEDGDQKEKSSKEHISVERLNLQPNSTIVGYKSSSRKGNQRQRQSLLKKGVTLADLSDAEAAIVLPNDLTFSLSSKSIRKARNRVFVTDSEPQLVPLTFAIYRNDKLFQDNTLTNTSMINTRIIQATFRGQVIKNLRQPVKIYFTPVVKGTGGRCVYWDFGKNEGQGGWSGDGCRKVEEKEEGTTISDHQEVCHCNHLTSFAHLINYNEDDNGFGGPHEAILDTITIIGCCLSILSLLLVFTTFFLFKKWRRSLSNKILVNLSFSVFCSVVIFVAGIDQTWNVKLCRAVAVALHYFILTSFAWMLVEGVHQYLKFVKVVGTYIPRFLWKASVCAWGIPILPVLVLLIYNPSIYDSKDDDDELTICWMSSQGFKIAFLPPLVATMTINLVIFSMIIRGAVCRRPTVNSTVLKRDLFMNQLRMSVCVFFLLGFTWLFGMLAVGNGRLLFSYLFCIFNTLQGFCLFVFHVLRERTARKYWRDFLSILTQEPVSSTPGNSINPANLSGGHLHRDSVTFEKCGGILVLPQGHHPTQLRRTTRTSLLYTAPSSRASLGP</sequence>
<dbReference type="PANTHER" id="PTHR47767:SF1">
    <property type="entry name" value="ADHESION G PROTEIN-COUPLED RECEPTOR G7"/>
    <property type="match status" value="1"/>
</dbReference>
<dbReference type="Pfam" id="PF00002">
    <property type="entry name" value="7tm_2"/>
    <property type="match status" value="1"/>
</dbReference>
<evidence type="ECO:0000256" key="5">
    <source>
        <dbReference type="ARBA" id="ARBA00023157"/>
    </source>
</evidence>
<dbReference type="InterPro" id="IPR007110">
    <property type="entry name" value="Ig-like_dom"/>
</dbReference>
<keyword evidence="2 6" id="KW-0812">Transmembrane</keyword>